<accession>A0A8T2UT62</accession>
<feature type="compositionally biased region" description="Basic and acidic residues" evidence="1">
    <location>
        <begin position="51"/>
        <end position="62"/>
    </location>
</feature>
<feature type="compositionally biased region" description="Polar residues" evidence="1">
    <location>
        <begin position="217"/>
        <end position="241"/>
    </location>
</feature>
<evidence type="ECO:0000256" key="1">
    <source>
        <dbReference type="SAM" id="MobiDB-lite"/>
    </source>
</evidence>
<feature type="region of interest" description="Disordered" evidence="1">
    <location>
        <begin position="256"/>
        <end position="285"/>
    </location>
</feature>
<comment type="caution">
    <text evidence="2">The sequence shown here is derived from an EMBL/GenBank/DDBJ whole genome shotgun (WGS) entry which is preliminary data.</text>
</comment>
<feature type="region of interest" description="Disordered" evidence="1">
    <location>
        <begin position="215"/>
        <end position="241"/>
    </location>
</feature>
<protein>
    <submittedName>
        <fullName evidence="2">Uncharacterized protein</fullName>
    </submittedName>
</protein>
<evidence type="ECO:0000313" key="2">
    <source>
        <dbReference type="EMBL" id="KAH7439411.1"/>
    </source>
</evidence>
<organism evidence="2 3">
    <name type="scientific">Ceratopteris richardii</name>
    <name type="common">Triangle waterfern</name>
    <dbReference type="NCBI Taxonomy" id="49495"/>
    <lineage>
        <taxon>Eukaryota</taxon>
        <taxon>Viridiplantae</taxon>
        <taxon>Streptophyta</taxon>
        <taxon>Embryophyta</taxon>
        <taxon>Tracheophyta</taxon>
        <taxon>Polypodiopsida</taxon>
        <taxon>Polypodiidae</taxon>
        <taxon>Polypodiales</taxon>
        <taxon>Pteridineae</taxon>
        <taxon>Pteridaceae</taxon>
        <taxon>Parkerioideae</taxon>
        <taxon>Ceratopteris</taxon>
    </lineage>
</organism>
<reference evidence="2" key="1">
    <citation type="submission" date="2021-08" db="EMBL/GenBank/DDBJ databases">
        <title>WGS assembly of Ceratopteris richardii.</title>
        <authorList>
            <person name="Marchant D.B."/>
            <person name="Chen G."/>
            <person name="Jenkins J."/>
            <person name="Shu S."/>
            <person name="Leebens-Mack J."/>
            <person name="Grimwood J."/>
            <person name="Schmutz J."/>
            <person name="Soltis P."/>
            <person name="Soltis D."/>
            <person name="Chen Z.-H."/>
        </authorList>
    </citation>
    <scope>NUCLEOTIDE SEQUENCE</scope>
    <source>
        <strain evidence="2">Whitten #5841</strain>
        <tissue evidence="2">Leaf</tissue>
    </source>
</reference>
<proteinExistence type="predicted"/>
<name>A0A8T2UT62_CERRI</name>
<dbReference type="OrthoDB" id="1913135at2759"/>
<dbReference type="AlphaFoldDB" id="A0A8T2UT62"/>
<dbReference type="Proteomes" id="UP000825935">
    <property type="component" value="Chromosome 4"/>
</dbReference>
<dbReference type="PANTHER" id="PTHR34660">
    <property type="entry name" value="MYB-LIKE PROTEIN X"/>
    <property type="match status" value="1"/>
</dbReference>
<feature type="compositionally biased region" description="Pro residues" evidence="1">
    <location>
        <begin position="1"/>
        <end position="11"/>
    </location>
</feature>
<evidence type="ECO:0000313" key="3">
    <source>
        <dbReference type="Proteomes" id="UP000825935"/>
    </source>
</evidence>
<feature type="region of interest" description="Disordered" evidence="1">
    <location>
        <begin position="1"/>
        <end position="75"/>
    </location>
</feature>
<keyword evidence="3" id="KW-1185">Reference proteome</keyword>
<feature type="compositionally biased region" description="Polar residues" evidence="1">
    <location>
        <begin position="256"/>
        <end position="268"/>
    </location>
</feature>
<feature type="region of interest" description="Disordered" evidence="1">
    <location>
        <begin position="357"/>
        <end position="383"/>
    </location>
</feature>
<dbReference type="EMBL" id="CM035409">
    <property type="protein sequence ID" value="KAH7439411.1"/>
    <property type="molecule type" value="Genomic_DNA"/>
</dbReference>
<gene>
    <name evidence="2" type="ORF">KP509_04G059500</name>
</gene>
<dbReference type="PANTHER" id="PTHR34660:SF3">
    <property type="entry name" value="RRM DOMAIN-CONTAINING PROTEIN"/>
    <property type="match status" value="1"/>
</dbReference>
<sequence length="651" mass="71764">MSRCYPFPPPGYVKNAPLDLEFSSKKEKHKHKKKKKKRHSAANNEPAAEDSVQHAESNEQSRKTNGGLNRSAEKSTDLVNNVAIKRLQTQHLECQSGSSPSVARVSEQEQLIESRDEMPLSMLAAERMHLDSVRMQVLSNGVHGSKSLHIYEAMKPTMAGLNNSDLAAGSKNMKAESSRALLVSGSRLASDSVRPEKPVKPTFSNGVLSTKRKRLQADSTFPKSMTPSDLNRSNQLQGVSSSTSIMDVQATNCTKLQTGDSQSQSISINGLLPRGSQQRSHADNSRLKMDTDAACFNVFSAEKERVKETSNRLFINNSELKGAEYKRNVQLNGALATSSSKMQTDCLKFKTSSSDAVTSSSVKGEKRQQAAKSLPPNGIQGSGIYSINDSDGKWCSGSAMARNYCNTSDQRLQPKKSKPVLNSVPNARSMEKKESAHAVQLNYEQKSCSKGSRQDFEVSSERNISSKVDRIHNMQHQQPNGYKHSESGWKTDGSKNGVILNGKLTHEEVKPQSIKMSGNSVYKIAHCQEKVESIQPVKVPNGSSARLEKPEADKVDYVPCSSASDAKNTDIENMTNSMSNENFISKMLKLRVPHTEQSWVTADEEDWLVPCKHQLQPNHVEKVEDPIPQVWAESAFLPAVSVNALPYVIPY</sequence>
<feature type="compositionally biased region" description="Basic residues" evidence="1">
    <location>
        <begin position="26"/>
        <end position="40"/>
    </location>
</feature>